<dbReference type="Proteomes" id="UP000193409">
    <property type="component" value="Unassembled WGS sequence"/>
</dbReference>
<feature type="domain" description="Phage head morphogenesis" evidence="1">
    <location>
        <begin position="54"/>
        <end position="184"/>
    </location>
</feature>
<accession>A0A1Y5SY78</accession>
<sequence length="366" mass="41058">MAGIDLTALAPEEAVEAFRRKGYELTFDWRDMQRDEHSRAFTVAKVACLDLLTDIRRAVDAAISEGITLREFERRLTPLLQERGWWGRQAMTDPLTGETRDVQLGSPRRLRIIYDTNLRMAYAAGRWERIEQVAERRPWLRYVAVLDDRTRDQHRRWHDTVLRWDDPWWNQHAPPNGWNCRCTVQQLSDRDIARRGLAPSDPPSAPARTWVNRRTGEVRQVPGGVDPGFDYNVGRSNMDHLRATTAAKLDAASPDLARETIASLVRSPAFDSFLRSPGAGRAGYPVATGGQRLGGSLETVTLPPETAQRLAGTLTAEDWRRAQAAIDAGAVTTSQAGATIEGAGYVLEVEARDGRVEIRDMRPARP</sequence>
<gene>
    <name evidence="2" type="ORF">PSA7680_02456</name>
</gene>
<dbReference type="Pfam" id="PF04233">
    <property type="entry name" value="Phage_Mu_F"/>
    <property type="match status" value="1"/>
</dbReference>
<dbReference type="NCBIfam" id="TIGR01641">
    <property type="entry name" value="phageSPP1_gp7"/>
    <property type="match status" value="1"/>
</dbReference>
<evidence type="ECO:0000259" key="1">
    <source>
        <dbReference type="Pfam" id="PF04233"/>
    </source>
</evidence>
<reference evidence="2 3" key="1">
    <citation type="submission" date="2017-03" db="EMBL/GenBank/DDBJ databases">
        <authorList>
            <person name="Afonso C.L."/>
            <person name="Miller P.J."/>
            <person name="Scott M.A."/>
            <person name="Spackman E."/>
            <person name="Goraichik I."/>
            <person name="Dimitrov K.M."/>
            <person name="Suarez D.L."/>
            <person name="Swayne D.E."/>
        </authorList>
    </citation>
    <scope>NUCLEOTIDE SEQUENCE [LARGE SCALE GENOMIC DNA]</scope>
    <source>
        <strain evidence="2 3">CECT 7680</strain>
    </source>
</reference>
<evidence type="ECO:0000313" key="2">
    <source>
        <dbReference type="EMBL" id="SLN47855.1"/>
    </source>
</evidence>
<protein>
    <submittedName>
        <fullName evidence="2">Phage Mu protein F like protein</fullName>
    </submittedName>
</protein>
<evidence type="ECO:0000313" key="3">
    <source>
        <dbReference type="Proteomes" id="UP000193409"/>
    </source>
</evidence>
<dbReference type="RefSeq" id="WP_085869006.1">
    <property type="nucleotide sequence ID" value="NZ_FWFQ01000017.1"/>
</dbReference>
<name>A0A1Y5SY78_9RHOB</name>
<proteinExistence type="predicted"/>
<keyword evidence="3" id="KW-1185">Reference proteome</keyword>
<organism evidence="2 3">
    <name type="scientific">Pseudoruegeria aquimaris</name>
    <dbReference type="NCBI Taxonomy" id="393663"/>
    <lineage>
        <taxon>Bacteria</taxon>
        <taxon>Pseudomonadati</taxon>
        <taxon>Pseudomonadota</taxon>
        <taxon>Alphaproteobacteria</taxon>
        <taxon>Rhodobacterales</taxon>
        <taxon>Roseobacteraceae</taxon>
        <taxon>Pseudoruegeria</taxon>
    </lineage>
</organism>
<dbReference type="InterPro" id="IPR006528">
    <property type="entry name" value="Phage_head_morphogenesis_dom"/>
</dbReference>
<dbReference type="AlphaFoldDB" id="A0A1Y5SY78"/>
<dbReference type="OrthoDB" id="9813502at2"/>
<dbReference type="EMBL" id="FWFQ01000017">
    <property type="protein sequence ID" value="SLN47855.1"/>
    <property type="molecule type" value="Genomic_DNA"/>
</dbReference>